<dbReference type="AlphaFoldDB" id="A0A532UXW5"/>
<keyword evidence="1" id="KW-0808">Transferase</keyword>
<dbReference type="NCBIfam" id="TIGR02198">
    <property type="entry name" value="rfaE_dom_I"/>
    <property type="match status" value="1"/>
</dbReference>
<evidence type="ECO:0000313" key="5">
    <source>
        <dbReference type="Proteomes" id="UP000319619"/>
    </source>
</evidence>
<keyword evidence="2 4" id="KW-0418">Kinase</keyword>
<dbReference type="PANTHER" id="PTHR46969">
    <property type="entry name" value="BIFUNCTIONAL PROTEIN HLDE"/>
    <property type="match status" value="1"/>
</dbReference>
<dbReference type="InterPro" id="IPR011611">
    <property type="entry name" value="PfkB_dom"/>
</dbReference>
<dbReference type="SUPFAM" id="SSF53613">
    <property type="entry name" value="Ribokinase-like"/>
    <property type="match status" value="1"/>
</dbReference>
<dbReference type="Pfam" id="PF00294">
    <property type="entry name" value="PfkB"/>
    <property type="match status" value="1"/>
</dbReference>
<dbReference type="GO" id="GO:0005829">
    <property type="term" value="C:cytosol"/>
    <property type="evidence" value="ECO:0007669"/>
    <property type="project" value="TreeGrafter"/>
</dbReference>
<name>A0A532UXW5_UNCL8</name>
<dbReference type="InterPro" id="IPR011913">
    <property type="entry name" value="RfaE_dom_I"/>
</dbReference>
<comment type="caution">
    <text evidence="4">The sequence shown here is derived from an EMBL/GenBank/DDBJ whole genome shotgun (WGS) entry which is preliminary data.</text>
</comment>
<evidence type="ECO:0000256" key="2">
    <source>
        <dbReference type="ARBA" id="ARBA00022777"/>
    </source>
</evidence>
<dbReference type="EMBL" id="NJBN01000007">
    <property type="protein sequence ID" value="TKJ39788.1"/>
    <property type="molecule type" value="Genomic_DNA"/>
</dbReference>
<gene>
    <name evidence="4" type="primary">rfaE1</name>
    <name evidence="4" type="ORF">CEE37_10960</name>
</gene>
<dbReference type="InterPro" id="IPR029056">
    <property type="entry name" value="Ribokinase-like"/>
</dbReference>
<dbReference type="Proteomes" id="UP000319619">
    <property type="component" value="Unassembled WGS sequence"/>
</dbReference>
<reference evidence="4 5" key="1">
    <citation type="submission" date="2017-06" db="EMBL/GenBank/DDBJ databases">
        <title>Novel microbial phyla capable of carbon fixation and sulfur reduction in deep-sea sediments.</title>
        <authorList>
            <person name="Huang J."/>
            <person name="Baker B."/>
            <person name="Wang Y."/>
        </authorList>
    </citation>
    <scope>NUCLEOTIDE SEQUENCE [LARGE SCALE GENOMIC DNA]</scope>
    <source>
        <strain evidence="4">B3_LCP</strain>
    </source>
</reference>
<dbReference type="GO" id="GO:0033786">
    <property type="term" value="F:heptose-1-phosphate adenylyltransferase activity"/>
    <property type="evidence" value="ECO:0007669"/>
    <property type="project" value="TreeGrafter"/>
</dbReference>
<dbReference type="GO" id="GO:0016773">
    <property type="term" value="F:phosphotransferase activity, alcohol group as acceptor"/>
    <property type="evidence" value="ECO:0007669"/>
    <property type="project" value="InterPro"/>
</dbReference>
<dbReference type="PROSITE" id="PS00583">
    <property type="entry name" value="PFKB_KINASES_1"/>
    <property type="match status" value="1"/>
</dbReference>
<evidence type="ECO:0000256" key="1">
    <source>
        <dbReference type="ARBA" id="ARBA00022679"/>
    </source>
</evidence>
<dbReference type="InterPro" id="IPR002173">
    <property type="entry name" value="Carboh/pur_kinase_PfkB_CS"/>
</dbReference>
<dbReference type="Gene3D" id="3.40.1190.20">
    <property type="match status" value="1"/>
</dbReference>
<dbReference type="GO" id="GO:0033785">
    <property type="term" value="F:heptose 7-phosphate kinase activity"/>
    <property type="evidence" value="ECO:0007669"/>
    <property type="project" value="TreeGrafter"/>
</dbReference>
<sequence length="333" mass="36735">MSNFTKSRIKELFDSFKDCRVAVIGDLMLDSYMWGDVKRISPEAPVPVVEVMSESVKLGGAANVANNIINLGARAIPFGVVGDDISGEQIRHLFSQLGLQVNGVVTDVSRPTTIKTRIIANDQHVVRADVESKSDLSGDMERLMLSTFKEMVDEIDGVIFQDYNKGVITDRLIREVVDLCSAHNIFVTVDPKFNNFFSYTKVNLFKPNRRETEQVLGRVIRTDEDIFNAAQTLFERLSCKSILITRGPKGMSLFEKAGEKPLHIPTHAMKIHDVSGAGDTVISTIIVAKLAGATLVESAHFANYAAGIVCAEVGVVPIECHRLNEELLKDIDK</sequence>
<proteinExistence type="predicted"/>
<evidence type="ECO:0000313" key="4">
    <source>
        <dbReference type="EMBL" id="TKJ39788.1"/>
    </source>
</evidence>
<accession>A0A532UXW5</accession>
<protein>
    <submittedName>
        <fullName evidence="4">D-glycero-beta-D-manno-heptose-7-phosphate kinase</fullName>
    </submittedName>
</protein>
<evidence type="ECO:0000259" key="3">
    <source>
        <dbReference type="Pfam" id="PF00294"/>
    </source>
</evidence>
<dbReference type="CDD" id="cd01172">
    <property type="entry name" value="RfaE_like"/>
    <property type="match status" value="1"/>
</dbReference>
<organism evidence="4 5">
    <name type="scientific">candidate division LCP-89 bacterium B3_LCP</name>
    <dbReference type="NCBI Taxonomy" id="2012998"/>
    <lineage>
        <taxon>Bacteria</taxon>
        <taxon>Pseudomonadati</taxon>
        <taxon>Bacteria division LCP-89</taxon>
    </lineage>
</organism>
<feature type="domain" description="Carbohydrate kinase PfkB" evidence="3">
    <location>
        <begin position="21"/>
        <end position="315"/>
    </location>
</feature>
<dbReference type="PANTHER" id="PTHR46969:SF1">
    <property type="entry name" value="BIFUNCTIONAL PROTEIN HLDE"/>
    <property type="match status" value="1"/>
</dbReference>